<keyword evidence="2" id="KW-0732">Signal</keyword>
<keyword evidence="1" id="KW-0378">Hydrolase</keyword>
<sequence>MVKMFILNNLFRFSPVVTAFCVVVLFSVSACAQTTEHLRNEAFLKEEKNIERSTVLLNNEGKLIPLKSLQNLTIASVNIGSAFSSEFDSILNKYTLVRRFESSAYNYDMLSFNELNDDLKFYNTIIIQVTDQSLNDPRTIPLLLDLQLNKQIIVSLSGDVQSLKLLNFLKAPLIWSEKKSDESSNFAAQLIFGGVAAMAKLKQDISANYTSGSGFESIVNRLKYTVPEEVGINSAALRGIDEIAAEAIRSKAAPGAVVMVVLDGKVIYNKAFGTRTYTDSTPTRINDIYDLASVTKTSATTMAVMRLFEQEKLKLDTNVGAYIPKARSTNKTEISVREVMLHQAGFIPYIPFYRNLIESDFRRDSTAAFPTKVADNYFIRKGYFAKVMWPQMLNSTLANRGKYVYSDLSMYFMKEMVERQSGKPMENYVMDQFYKPLGMTRAGFNPRLRFSKDEIIPTEDDQAFRKTLLEGYVHDQGAAMVGGVSGHAGLFSSTNDLAILYQMLLNRGSYGGTEYFKPGTVDMFTAKQSDVSRRGLGFDRWDPESTKGYPSRLASPQTFGHTGYTGTCVWVDPKYNLVYIFLSNRVNPGVSTKLIELNIRGRIQDVIYEAIGN</sequence>
<evidence type="ECO:0000313" key="4">
    <source>
        <dbReference type="EMBL" id="SDM81613.1"/>
    </source>
</evidence>
<organism evidence="4 5">
    <name type="scientific">Daejeonella rubra</name>
    <dbReference type="NCBI Taxonomy" id="990371"/>
    <lineage>
        <taxon>Bacteria</taxon>
        <taxon>Pseudomonadati</taxon>
        <taxon>Bacteroidota</taxon>
        <taxon>Sphingobacteriia</taxon>
        <taxon>Sphingobacteriales</taxon>
        <taxon>Sphingobacteriaceae</taxon>
        <taxon>Daejeonella</taxon>
    </lineage>
</organism>
<dbReference type="SUPFAM" id="SSF56601">
    <property type="entry name" value="beta-lactamase/transpeptidase-like"/>
    <property type="match status" value="1"/>
</dbReference>
<dbReference type="AlphaFoldDB" id="A0A1G9WBF6"/>
<feature type="domain" description="Beta-lactamase-related" evidence="3">
    <location>
        <begin position="241"/>
        <end position="591"/>
    </location>
</feature>
<dbReference type="PROSITE" id="PS51257">
    <property type="entry name" value="PROKAR_LIPOPROTEIN"/>
    <property type="match status" value="1"/>
</dbReference>
<gene>
    <name evidence="4" type="ORF">SAMN05421813_12441</name>
</gene>
<evidence type="ECO:0000313" key="5">
    <source>
        <dbReference type="Proteomes" id="UP000199226"/>
    </source>
</evidence>
<dbReference type="Pfam" id="PF00144">
    <property type="entry name" value="Beta-lactamase"/>
    <property type="match status" value="1"/>
</dbReference>
<dbReference type="PANTHER" id="PTHR43283:SF11">
    <property type="entry name" value="BETA-LACTAMASE-RELATED DOMAIN-CONTAINING PROTEIN"/>
    <property type="match status" value="1"/>
</dbReference>
<name>A0A1G9WBF6_9SPHI</name>
<feature type="chain" id="PRO_5011696059" evidence="2">
    <location>
        <begin position="33"/>
        <end position="613"/>
    </location>
</feature>
<keyword evidence="5" id="KW-1185">Reference proteome</keyword>
<dbReference type="Proteomes" id="UP000199226">
    <property type="component" value="Unassembled WGS sequence"/>
</dbReference>
<dbReference type="InterPro" id="IPR050789">
    <property type="entry name" value="Diverse_Enzym_Activities"/>
</dbReference>
<protein>
    <submittedName>
        <fullName evidence="4">CubicO group peptidase, beta-lactamase class C family</fullName>
    </submittedName>
</protein>
<reference evidence="5" key="1">
    <citation type="submission" date="2016-10" db="EMBL/GenBank/DDBJ databases">
        <authorList>
            <person name="Varghese N."/>
            <person name="Submissions S."/>
        </authorList>
    </citation>
    <scope>NUCLEOTIDE SEQUENCE [LARGE SCALE GENOMIC DNA]</scope>
    <source>
        <strain evidence="5">DSM 24536</strain>
    </source>
</reference>
<dbReference type="EMBL" id="FNHH01000024">
    <property type="protein sequence ID" value="SDM81613.1"/>
    <property type="molecule type" value="Genomic_DNA"/>
</dbReference>
<dbReference type="STRING" id="990371.SAMN05421813_12441"/>
<dbReference type="Gene3D" id="3.40.710.10">
    <property type="entry name" value="DD-peptidase/beta-lactamase superfamily"/>
    <property type="match status" value="1"/>
</dbReference>
<feature type="signal peptide" evidence="2">
    <location>
        <begin position="1"/>
        <end position="32"/>
    </location>
</feature>
<evidence type="ECO:0000256" key="2">
    <source>
        <dbReference type="SAM" id="SignalP"/>
    </source>
</evidence>
<dbReference type="GO" id="GO:0016787">
    <property type="term" value="F:hydrolase activity"/>
    <property type="evidence" value="ECO:0007669"/>
    <property type="project" value="UniProtKB-KW"/>
</dbReference>
<evidence type="ECO:0000256" key="1">
    <source>
        <dbReference type="ARBA" id="ARBA00022801"/>
    </source>
</evidence>
<dbReference type="PANTHER" id="PTHR43283">
    <property type="entry name" value="BETA-LACTAMASE-RELATED"/>
    <property type="match status" value="1"/>
</dbReference>
<accession>A0A1G9WBF6</accession>
<evidence type="ECO:0000259" key="3">
    <source>
        <dbReference type="Pfam" id="PF00144"/>
    </source>
</evidence>
<dbReference type="InterPro" id="IPR012338">
    <property type="entry name" value="Beta-lactam/transpept-like"/>
</dbReference>
<proteinExistence type="predicted"/>
<dbReference type="OrthoDB" id="9805821at2"/>
<dbReference type="InterPro" id="IPR001466">
    <property type="entry name" value="Beta-lactam-related"/>
</dbReference>